<gene>
    <name evidence="1" type="ORF">GCM10011495_17230</name>
</gene>
<sequence>MSPDQIAQIDAYLQRYNDAPLPAFSGLAPAQMHELLYDPWGPQSPVRLRPELPAAVLDQIPFLRLTEEFLRIVHRDGFIKLTALGALPGKYLHELYGFGFIREESIEEGYGKLHRETDAPGLSTVHHNAVLAGLLRKVHGRLTLTKNGERLRQPAHRAELLRCVFASFTKKFNWAYHDGYAAPTAGQTGWAFTIFLLLKFGAEARPLRFYAGNYQQALPFLLTDFPATPWQTPAEQLLACYRCRVFERFGSWFGLASIEAYRLGREQADCLVSPTPLLSQLFALAAH</sequence>
<dbReference type="Proteomes" id="UP000637774">
    <property type="component" value="Unassembled WGS sequence"/>
</dbReference>
<keyword evidence="2" id="KW-1185">Reference proteome</keyword>
<name>A0ABQ2A5D4_9BACT</name>
<protein>
    <submittedName>
        <fullName evidence="1">Uncharacterized protein</fullName>
    </submittedName>
</protein>
<dbReference type="RefSeq" id="WP_188561662.1">
    <property type="nucleotide sequence ID" value="NZ_BMGY01000013.1"/>
</dbReference>
<reference evidence="2" key="1">
    <citation type="journal article" date="2019" name="Int. J. Syst. Evol. Microbiol.">
        <title>The Global Catalogue of Microorganisms (GCM) 10K type strain sequencing project: providing services to taxonomists for standard genome sequencing and annotation.</title>
        <authorList>
            <consortium name="The Broad Institute Genomics Platform"/>
            <consortium name="The Broad Institute Genome Sequencing Center for Infectious Disease"/>
            <person name="Wu L."/>
            <person name="Ma J."/>
        </authorList>
    </citation>
    <scope>NUCLEOTIDE SEQUENCE [LARGE SCALE GENOMIC DNA]</scope>
    <source>
        <strain evidence="2">CGMCC 1.14966</strain>
    </source>
</reference>
<dbReference type="EMBL" id="BMGY01000013">
    <property type="protein sequence ID" value="GGH84702.1"/>
    <property type="molecule type" value="Genomic_DNA"/>
</dbReference>
<comment type="caution">
    <text evidence="1">The sequence shown here is derived from an EMBL/GenBank/DDBJ whole genome shotgun (WGS) entry which is preliminary data.</text>
</comment>
<proteinExistence type="predicted"/>
<evidence type="ECO:0000313" key="1">
    <source>
        <dbReference type="EMBL" id="GGH84702.1"/>
    </source>
</evidence>
<accession>A0ABQ2A5D4</accession>
<organism evidence="1 2">
    <name type="scientific">Hymenobacter frigidus</name>
    <dbReference type="NCBI Taxonomy" id="1524095"/>
    <lineage>
        <taxon>Bacteria</taxon>
        <taxon>Pseudomonadati</taxon>
        <taxon>Bacteroidota</taxon>
        <taxon>Cytophagia</taxon>
        <taxon>Cytophagales</taxon>
        <taxon>Hymenobacteraceae</taxon>
        <taxon>Hymenobacter</taxon>
    </lineage>
</organism>
<evidence type="ECO:0000313" key="2">
    <source>
        <dbReference type="Proteomes" id="UP000637774"/>
    </source>
</evidence>